<comment type="similarity">
    <text evidence="2 9">Belongs to the glycosyl hydrolase 72 family.</text>
</comment>
<sequence>MLIHSALLALGATLAAAVQPLEVKGNYFVSPKTGNRFQVVGVAYQPGGSAGYNKDAGRDPLSDPDICLRDAALLQILGVNTIRVYNVNPDVNHDKCASIFNAAGMYMVLDVNSPLVGEALSSWNPWESYYAAYLNRTFAVVEAFKDYPNTLAFFSGNEVIDKPATGATVPPYMRAVTRDIKNYIKKHVTRSIPVGYSAADVRSSLFDTFNYFQCELDGDEMSKADIFALNSYSWCGDSDFHEASYDELVEGFTKSSVPIFFSEFGCNEPSPRGFSEISTIYGSEMTGAFSGGVVYEYTQEKNNYGLVNMKTDGSATLMPDFRNLQKQYAKLNFTEIQNLKPPSGPAPTAPKCSSKLIKTKGFNSNFTLPVLPPGAQDIIDKGVKPAPVGKIVKITDYKVKYTVKNADGSVITNLAVNPLPNDEINSPGSNTGSSTEELADDSTGTGTGTGTGPSPTPSKDAAVRAGAVVLPAVAMGAFAVLAGIAI</sequence>
<comment type="function">
    <text evidence="9">Splits internally a 1,3-beta-glucan molecule and transfers the newly generated reducing end (the donor) to the non-reducing end of another 1,3-beta-glucan molecule (the acceptor) forming a 1,3-beta linkage, resulting in the elongation of 1,3-beta-glucan chains in the cell wall.</text>
</comment>
<keyword evidence="13" id="KW-1185">Reference proteome</keyword>
<dbReference type="Gene3D" id="3.20.20.80">
    <property type="entry name" value="Glycosidases"/>
    <property type="match status" value="1"/>
</dbReference>
<proteinExistence type="inferred from homology"/>
<dbReference type="GO" id="GO:0005886">
    <property type="term" value="C:plasma membrane"/>
    <property type="evidence" value="ECO:0007669"/>
    <property type="project" value="UniProtKB-SubCell"/>
</dbReference>
<dbReference type="FunFam" id="3.20.20.80:FF:000032">
    <property type="entry name" value="1,3-beta-glucanosyltransferase"/>
    <property type="match status" value="1"/>
</dbReference>
<keyword evidence="11" id="KW-0812">Transmembrane</keyword>
<reference evidence="12" key="2">
    <citation type="submission" date="2023-05" db="EMBL/GenBank/DDBJ databases">
        <authorList>
            <consortium name="Lawrence Berkeley National Laboratory"/>
            <person name="Steindorff A."/>
            <person name="Hensen N."/>
            <person name="Bonometti L."/>
            <person name="Westerberg I."/>
            <person name="Brannstrom I.O."/>
            <person name="Guillou S."/>
            <person name="Cros-Aarteil S."/>
            <person name="Calhoun S."/>
            <person name="Haridas S."/>
            <person name="Kuo A."/>
            <person name="Mondo S."/>
            <person name="Pangilinan J."/>
            <person name="Riley R."/>
            <person name="Labutti K."/>
            <person name="Andreopoulos B."/>
            <person name="Lipzen A."/>
            <person name="Chen C."/>
            <person name="Yanf M."/>
            <person name="Daum C."/>
            <person name="Ng V."/>
            <person name="Clum A."/>
            <person name="Ohm R."/>
            <person name="Martin F."/>
            <person name="Silar P."/>
            <person name="Natvig D."/>
            <person name="Lalanne C."/>
            <person name="Gautier V."/>
            <person name="Ament-Velasquez S.L."/>
            <person name="Kruys A."/>
            <person name="Hutchinson M.I."/>
            <person name="Powell A.J."/>
            <person name="Barry K."/>
            <person name="Miller A.N."/>
            <person name="Grigoriev I.V."/>
            <person name="Debuchy R."/>
            <person name="Gladieux P."/>
            <person name="Thoren M.H."/>
            <person name="Johannesson H."/>
        </authorList>
    </citation>
    <scope>NUCLEOTIDE SEQUENCE</scope>
    <source>
        <strain evidence="12">CBS 123565</strain>
    </source>
</reference>
<keyword evidence="4 9" id="KW-0808">Transferase</keyword>
<keyword evidence="5 9" id="KW-0732">Signal</keyword>
<name>A0AAN6UMU0_9PEZI</name>
<evidence type="ECO:0000256" key="11">
    <source>
        <dbReference type="SAM" id="Phobius"/>
    </source>
</evidence>
<evidence type="ECO:0000256" key="6">
    <source>
        <dbReference type="ARBA" id="ARBA00023136"/>
    </source>
</evidence>
<keyword evidence="8 9" id="KW-0449">Lipoprotein</keyword>
<keyword evidence="11" id="KW-1133">Transmembrane helix</keyword>
<evidence type="ECO:0000256" key="3">
    <source>
        <dbReference type="ARBA" id="ARBA00022622"/>
    </source>
</evidence>
<evidence type="ECO:0000256" key="10">
    <source>
        <dbReference type="SAM" id="MobiDB-lite"/>
    </source>
</evidence>
<dbReference type="InterPro" id="IPR017853">
    <property type="entry name" value="GH"/>
</dbReference>
<dbReference type="SUPFAM" id="SSF51445">
    <property type="entry name" value="(Trans)glycosidases"/>
    <property type="match status" value="1"/>
</dbReference>
<accession>A0AAN6UMU0</accession>
<comment type="subcellular location">
    <subcellularLocation>
        <location evidence="1 9">Cell membrane</location>
        <topology evidence="1 9">Lipid-anchor</topology>
        <topology evidence="1 9">GPI-anchor</topology>
    </subcellularLocation>
</comment>
<dbReference type="GO" id="GO:0098552">
    <property type="term" value="C:side of membrane"/>
    <property type="evidence" value="ECO:0007669"/>
    <property type="project" value="UniProtKB-KW"/>
</dbReference>
<dbReference type="EMBL" id="MU853405">
    <property type="protein sequence ID" value="KAK4135659.1"/>
    <property type="molecule type" value="Genomic_DNA"/>
</dbReference>
<evidence type="ECO:0000313" key="13">
    <source>
        <dbReference type="Proteomes" id="UP001304895"/>
    </source>
</evidence>
<reference evidence="12" key="1">
    <citation type="journal article" date="2023" name="Mol. Phylogenet. Evol.">
        <title>Genome-scale phylogeny and comparative genomics of the fungal order Sordariales.</title>
        <authorList>
            <person name="Hensen N."/>
            <person name="Bonometti L."/>
            <person name="Westerberg I."/>
            <person name="Brannstrom I.O."/>
            <person name="Guillou S."/>
            <person name="Cros-Aarteil S."/>
            <person name="Calhoun S."/>
            <person name="Haridas S."/>
            <person name="Kuo A."/>
            <person name="Mondo S."/>
            <person name="Pangilinan J."/>
            <person name="Riley R."/>
            <person name="LaButti K."/>
            <person name="Andreopoulos B."/>
            <person name="Lipzen A."/>
            <person name="Chen C."/>
            <person name="Yan M."/>
            <person name="Daum C."/>
            <person name="Ng V."/>
            <person name="Clum A."/>
            <person name="Steindorff A."/>
            <person name="Ohm R.A."/>
            <person name="Martin F."/>
            <person name="Silar P."/>
            <person name="Natvig D.O."/>
            <person name="Lalanne C."/>
            <person name="Gautier V."/>
            <person name="Ament-Velasquez S.L."/>
            <person name="Kruys A."/>
            <person name="Hutchinson M.I."/>
            <person name="Powell A.J."/>
            <person name="Barry K."/>
            <person name="Miller A.N."/>
            <person name="Grigoriev I.V."/>
            <person name="Debuchy R."/>
            <person name="Gladieux P."/>
            <person name="Hiltunen Thoren M."/>
            <person name="Johannesson H."/>
        </authorList>
    </citation>
    <scope>NUCLEOTIDE SEQUENCE</scope>
    <source>
        <strain evidence="12">CBS 123565</strain>
    </source>
</reference>
<feature type="chain" id="PRO_5042673875" description="1,3-beta-glucanosyltransferase" evidence="9">
    <location>
        <begin position="18"/>
        <end position="486"/>
    </location>
</feature>
<organism evidence="12 13">
    <name type="scientific">Trichocladium antarcticum</name>
    <dbReference type="NCBI Taxonomy" id="1450529"/>
    <lineage>
        <taxon>Eukaryota</taxon>
        <taxon>Fungi</taxon>
        <taxon>Dikarya</taxon>
        <taxon>Ascomycota</taxon>
        <taxon>Pezizomycotina</taxon>
        <taxon>Sordariomycetes</taxon>
        <taxon>Sordariomycetidae</taxon>
        <taxon>Sordariales</taxon>
        <taxon>Chaetomiaceae</taxon>
        <taxon>Trichocladium</taxon>
    </lineage>
</organism>
<feature type="region of interest" description="Disordered" evidence="10">
    <location>
        <begin position="416"/>
        <end position="460"/>
    </location>
</feature>
<evidence type="ECO:0000256" key="1">
    <source>
        <dbReference type="ARBA" id="ARBA00004609"/>
    </source>
</evidence>
<comment type="caution">
    <text evidence="12">The sequence shown here is derived from an EMBL/GenBank/DDBJ whole genome shotgun (WGS) entry which is preliminary data.</text>
</comment>
<keyword evidence="12" id="KW-0378">Hydrolase</keyword>
<dbReference type="GO" id="GO:0042124">
    <property type="term" value="F:1,3-beta-glucanosyltransferase activity"/>
    <property type="evidence" value="ECO:0007669"/>
    <property type="project" value="TreeGrafter"/>
</dbReference>
<protein>
    <recommendedName>
        <fullName evidence="9">1,3-beta-glucanosyltransferase</fullName>
        <ecNumber evidence="9">2.4.1.-</ecNumber>
    </recommendedName>
</protein>
<dbReference type="PANTHER" id="PTHR31468:SF4">
    <property type="entry name" value="1,3-BETA-GLUCANOSYLTRANSFERASE GAS3-RELATED"/>
    <property type="match status" value="1"/>
</dbReference>
<gene>
    <name evidence="12" type="ORF">BT67DRAFT_448632</name>
</gene>
<evidence type="ECO:0000256" key="9">
    <source>
        <dbReference type="RuleBase" id="RU361209"/>
    </source>
</evidence>
<dbReference type="Pfam" id="PF03198">
    <property type="entry name" value="Glyco_hydro_72"/>
    <property type="match status" value="1"/>
</dbReference>
<feature type="compositionally biased region" description="Polar residues" evidence="10">
    <location>
        <begin position="423"/>
        <end position="436"/>
    </location>
</feature>
<keyword evidence="7" id="KW-0325">Glycoprotein</keyword>
<keyword evidence="3 9" id="KW-0336">GPI-anchor</keyword>
<evidence type="ECO:0000256" key="2">
    <source>
        <dbReference type="ARBA" id="ARBA00007528"/>
    </source>
</evidence>
<dbReference type="InterPro" id="IPR004886">
    <property type="entry name" value="Glucanosyltransferase"/>
</dbReference>
<dbReference type="AlphaFoldDB" id="A0AAN6UMU0"/>
<evidence type="ECO:0000256" key="4">
    <source>
        <dbReference type="ARBA" id="ARBA00022679"/>
    </source>
</evidence>
<feature type="transmembrane region" description="Helical" evidence="11">
    <location>
        <begin position="465"/>
        <end position="485"/>
    </location>
</feature>
<evidence type="ECO:0000256" key="7">
    <source>
        <dbReference type="ARBA" id="ARBA00023180"/>
    </source>
</evidence>
<dbReference type="EC" id="2.4.1.-" evidence="9"/>
<dbReference type="GO" id="GO:0031505">
    <property type="term" value="P:fungal-type cell wall organization"/>
    <property type="evidence" value="ECO:0007669"/>
    <property type="project" value="TreeGrafter"/>
</dbReference>
<evidence type="ECO:0000313" key="12">
    <source>
        <dbReference type="EMBL" id="KAK4135659.1"/>
    </source>
</evidence>
<evidence type="ECO:0000256" key="5">
    <source>
        <dbReference type="ARBA" id="ARBA00022729"/>
    </source>
</evidence>
<keyword evidence="6 9" id="KW-0472">Membrane</keyword>
<dbReference type="GO" id="GO:0016787">
    <property type="term" value="F:hydrolase activity"/>
    <property type="evidence" value="ECO:0007669"/>
    <property type="project" value="UniProtKB-KW"/>
</dbReference>
<feature type="signal peptide" evidence="9">
    <location>
        <begin position="1"/>
        <end position="17"/>
    </location>
</feature>
<dbReference type="PANTHER" id="PTHR31468">
    <property type="entry name" value="1,3-BETA-GLUCANOSYLTRANSFERASE GAS1"/>
    <property type="match status" value="1"/>
</dbReference>
<dbReference type="Proteomes" id="UP001304895">
    <property type="component" value="Unassembled WGS sequence"/>
</dbReference>
<evidence type="ECO:0000256" key="8">
    <source>
        <dbReference type="ARBA" id="ARBA00023288"/>
    </source>
</evidence>
<dbReference type="GO" id="GO:0071970">
    <property type="term" value="P:fungal-type cell wall (1-&gt;3)-beta-D-glucan biosynthetic process"/>
    <property type="evidence" value="ECO:0007669"/>
    <property type="project" value="TreeGrafter"/>
</dbReference>